<name>A0A1A8ZIU6_PLAOA</name>
<accession>A0A1A8ZIU6</accession>
<dbReference type="Proteomes" id="UP000078550">
    <property type="component" value="Unassembled WGS sequence"/>
</dbReference>
<dbReference type="PANTHER" id="PTHR15341:SF3">
    <property type="entry name" value="NUCLEAR NUCLEIC ACID-BINDING PROTEIN C1D"/>
    <property type="match status" value="1"/>
</dbReference>
<comment type="function">
    <text evidence="6">Plays a role in the recruitment of the exosome to pre-rRNA to mediate the 3'-5' end processing of the 5.8S rRNA.</text>
</comment>
<dbReference type="GO" id="GO:0005730">
    <property type="term" value="C:nucleolus"/>
    <property type="evidence" value="ECO:0007669"/>
    <property type="project" value="UniProtKB-SubCell"/>
</dbReference>
<dbReference type="GO" id="GO:0000460">
    <property type="term" value="P:maturation of 5.8S rRNA"/>
    <property type="evidence" value="ECO:0007669"/>
    <property type="project" value="TreeGrafter"/>
</dbReference>
<evidence type="ECO:0000256" key="5">
    <source>
        <dbReference type="ARBA" id="ARBA00023242"/>
    </source>
</evidence>
<comment type="subunit">
    <text evidence="6">Monomer and homodimer.</text>
</comment>
<dbReference type="InterPro" id="IPR007146">
    <property type="entry name" value="Sas10/Utp3/C1D"/>
</dbReference>
<evidence type="ECO:0000256" key="7">
    <source>
        <dbReference type="SAM" id="Coils"/>
    </source>
</evidence>
<dbReference type="Pfam" id="PF04000">
    <property type="entry name" value="Sas10_Utp3"/>
    <property type="match status" value="1"/>
</dbReference>
<keyword evidence="3 6" id="KW-0698">rRNA processing</keyword>
<reference evidence="11" key="2">
    <citation type="submission" date="2016-05" db="EMBL/GenBank/DDBJ databases">
        <authorList>
            <person name="Naeem R."/>
        </authorList>
    </citation>
    <scope>NUCLEOTIDE SEQUENCE [LARGE SCALE GENOMIC DNA]</scope>
</reference>
<dbReference type="EMBL" id="FLRD01000128">
    <property type="protein sequence ID" value="SBT43275.1"/>
    <property type="molecule type" value="Genomic_DNA"/>
</dbReference>
<keyword evidence="5 6" id="KW-0539">Nucleus</keyword>
<keyword evidence="11" id="KW-1185">Reference proteome</keyword>
<evidence type="ECO:0000256" key="1">
    <source>
        <dbReference type="ARBA" id="ARBA00004123"/>
    </source>
</evidence>
<dbReference type="InterPro" id="IPR011082">
    <property type="entry name" value="Exosome-assoc_fac/DNA_repair"/>
</dbReference>
<organism evidence="9 10">
    <name type="scientific">Plasmodium ovale wallikeri</name>
    <dbReference type="NCBI Taxonomy" id="864142"/>
    <lineage>
        <taxon>Eukaryota</taxon>
        <taxon>Sar</taxon>
        <taxon>Alveolata</taxon>
        <taxon>Apicomplexa</taxon>
        <taxon>Aconoidasida</taxon>
        <taxon>Haemosporida</taxon>
        <taxon>Plasmodiidae</taxon>
        <taxon>Plasmodium</taxon>
        <taxon>Plasmodium (Plasmodium)</taxon>
    </lineage>
</organism>
<comment type="subcellular location">
    <subcellularLocation>
        <location evidence="6">Cytoplasm</location>
    </subcellularLocation>
    <subcellularLocation>
        <location evidence="6">Nucleus</location>
        <location evidence="6">Nucleolus</location>
    </subcellularLocation>
    <subcellularLocation>
        <location evidence="1 6">Nucleus</location>
    </subcellularLocation>
</comment>
<sequence>MLSGMDEHKNDKPAECKKEFTLKMKEDDNLQVHETLGPAIKEFQTNFGLINENYSLKDLEKVLNPIEYADYNSFFAYAICSIFYSYLKISGDFLNNHPIKNELKKVQTLMKEINEKTQETNEDKRSLTINKEASKRIVDSCISYNKDLKKRKYH</sequence>
<evidence type="ECO:0000313" key="10">
    <source>
        <dbReference type="Proteomes" id="UP000078550"/>
    </source>
</evidence>
<dbReference type="GO" id="GO:0005737">
    <property type="term" value="C:cytoplasm"/>
    <property type="evidence" value="ECO:0007669"/>
    <property type="project" value="UniProtKB-SubCell"/>
</dbReference>
<keyword evidence="6" id="KW-0238">DNA-binding</keyword>
<protein>
    <recommendedName>
        <fullName evidence="6">Nuclear nucleic acid-binding protein C1D</fullName>
    </recommendedName>
</protein>
<dbReference type="AlphaFoldDB" id="A0A1A8ZIU6"/>
<dbReference type="GO" id="GO:0010468">
    <property type="term" value="P:regulation of gene expression"/>
    <property type="evidence" value="ECO:0007669"/>
    <property type="project" value="TreeGrafter"/>
</dbReference>
<evidence type="ECO:0000313" key="11">
    <source>
        <dbReference type="Proteomes" id="UP000078555"/>
    </source>
</evidence>
<evidence type="ECO:0000313" key="9">
    <source>
        <dbReference type="EMBL" id="SBT43791.1"/>
    </source>
</evidence>
<feature type="coiled-coil region" evidence="7">
    <location>
        <begin position="99"/>
        <end position="130"/>
    </location>
</feature>
<reference evidence="9" key="3">
    <citation type="submission" date="2016-05" db="EMBL/GenBank/DDBJ databases">
        <authorList>
            <person name="Lavstsen T."/>
            <person name="Jespersen J.S."/>
        </authorList>
    </citation>
    <scope>NUCLEOTIDE SEQUENCE [LARGE SCALE GENOMIC DNA]</scope>
</reference>
<gene>
    <name evidence="8" type="ORF">POVWA1_047580</name>
    <name evidence="9" type="ORF">POVWA2_046520</name>
</gene>
<dbReference type="Proteomes" id="UP000078555">
    <property type="component" value="Unassembled WGS sequence"/>
</dbReference>
<reference evidence="10" key="1">
    <citation type="submission" date="2016-05" db="EMBL/GenBank/DDBJ databases">
        <authorList>
            <person name="Naeem Raeece"/>
        </authorList>
    </citation>
    <scope>NUCLEOTIDE SEQUENCE [LARGE SCALE GENOMIC DNA]</scope>
</reference>
<dbReference type="GO" id="GO:0000178">
    <property type="term" value="C:exosome (RNase complex)"/>
    <property type="evidence" value="ECO:0007669"/>
    <property type="project" value="TreeGrafter"/>
</dbReference>
<evidence type="ECO:0000256" key="3">
    <source>
        <dbReference type="ARBA" id="ARBA00022552"/>
    </source>
</evidence>
<proteinExistence type="inferred from homology"/>
<dbReference type="EMBL" id="FLRE01000171">
    <property type="protein sequence ID" value="SBT43791.1"/>
    <property type="molecule type" value="Genomic_DNA"/>
</dbReference>
<keyword evidence="4 6" id="KW-0694">RNA-binding</keyword>
<keyword evidence="7" id="KW-0175">Coiled coil</keyword>
<keyword evidence="6" id="KW-0963">Cytoplasm</keyword>
<dbReference type="GO" id="GO:0003723">
    <property type="term" value="F:RNA binding"/>
    <property type="evidence" value="ECO:0007669"/>
    <property type="project" value="UniProtKB-UniRule"/>
</dbReference>
<dbReference type="GO" id="GO:0003677">
    <property type="term" value="F:DNA binding"/>
    <property type="evidence" value="ECO:0007669"/>
    <property type="project" value="UniProtKB-KW"/>
</dbReference>
<evidence type="ECO:0000256" key="6">
    <source>
        <dbReference type="RuleBase" id="RU368003"/>
    </source>
</evidence>
<dbReference type="PANTHER" id="PTHR15341">
    <property type="entry name" value="SUN-COR STEROID HORMONE RECEPTOR CO-REPRESSOR"/>
    <property type="match status" value="1"/>
</dbReference>
<evidence type="ECO:0000256" key="4">
    <source>
        <dbReference type="ARBA" id="ARBA00022884"/>
    </source>
</evidence>
<evidence type="ECO:0000313" key="8">
    <source>
        <dbReference type="EMBL" id="SBT43275.1"/>
    </source>
</evidence>
<comment type="similarity">
    <text evidence="2 6">Belongs to the C1D family.</text>
</comment>
<evidence type="ECO:0000256" key="2">
    <source>
        <dbReference type="ARBA" id="ARBA00009154"/>
    </source>
</evidence>